<feature type="chain" id="PRO_5043987577" description="Nose resistant-to-fluoxetine protein N-terminal domain-containing protein" evidence="2">
    <location>
        <begin position="18"/>
        <end position="693"/>
    </location>
</feature>
<evidence type="ECO:0000313" key="4">
    <source>
        <dbReference type="EMBL" id="CAK1551592.1"/>
    </source>
</evidence>
<feature type="domain" description="Nose resistant-to-fluoxetine protein N-terminal" evidence="3">
    <location>
        <begin position="76"/>
        <end position="219"/>
    </location>
</feature>
<keyword evidence="1" id="KW-0812">Transmembrane</keyword>
<feature type="signal peptide" evidence="2">
    <location>
        <begin position="1"/>
        <end position="17"/>
    </location>
</feature>
<proteinExistence type="predicted"/>
<accession>A0AAV1JQC8</accession>
<feature type="transmembrane region" description="Helical" evidence="1">
    <location>
        <begin position="506"/>
        <end position="529"/>
    </location>
</feature>
<keyword evidence="1" id="KW-0472">Membrane</keyword>
<reference evidence="4 5" key="1">
    <citation type="submission" date="2023-11" db="EMBL/GenBank/DDBJ databases">
        <authorList>
            <person name="Okamura Y."/>
        </authorList>
    </citation>
    <scope>NUCLEOTIDE SEQUENCE [LARGE SCALE GENOMIC DNA]</scope>
</reference>
<feature type="transmembrane region" description="Helical" evidence="1">
    <location>
        <begin position="545"/>
        <end position="564"/>
    </location>
</feature>
<dbReference type="Pfam" id="PF01757">
    <property type="entry name" value="Acyl_transf_3"/>
    <property type="match status" value="1"/>
</dbReference>
<name>A0AAV1JQC8_9NEOP</name>
<sequence>MNARACVLLALFACASARDCLELTLSDNTILSDSLFNGTILKLAAKNESVDVSARVDVLGLWDKFPKILVPLNGTSEQCRRDGRLFLDSLDRLELWALKMLDATAKPPSGLLSGNGNQYGDFDECLSIDASVRGKYCLASLQLNIANMGYEKLDYLIHSGHYIRSNITDMGHRVPRYSSLLWGVCIPSSCSSFDLEEELSHKLSDLGVTVSVQNTMCTVKNFQRPFSFGKSLAISFFLGIILLLTVGTVFDDGKEVTTSFEKLLNAFSLKRNLRKMFDLSDSATRIKGVDAFRGVNAFALLVAHKSMAMAHSPYINKTIYSEVFGMPWAVIGRSAIVYTDSFLYLSGFLNAHNLLQDLERKGTIDVKSRLLSRWFRLFPLFLSLMLFCTYILPDLNNGPQWSLVVEEHSRVCEKNMWKSFLFIHNYFGFEEMCLTHTHQLGIDMQLYVATFPLMLILWRFRRFGLALIVGIAVGSTLLRYLATHWYDISMFVYYGISVSKLLDAARYSYILPTHRATIYLIGVMMAYFIKSKKSYIKLSDTQSRLLWCLCWGVAIFTIVSPFRMGLEGYKYEHFPAAMFAAFAPILWGLFMCIAHWCICNDYAGIGTAFVESRVFKFFNKIAYSVYLTQFPIFFYNVGVQRHSEYYTPYLLLQVPEMAVVVLISIIATVTIEMPFNQVYRIYFGKSQTKLKDK</sequence>
<feature type="transmembrane region" description="Helical" evidence="1">
    <location>
        <begin position="576"/>
        <end position="596"/>
    </location>
</feature>
<evidence type="ECO:0000256" key="2">
    <source>
        <dbReference type="SAM" id="SignalP"/>
    </source>
</evidence>
<dbReference type="Pfam" id="PF20146">
    <property type="entry name" value="NRF"/>
    <property type="match status" value="1"/>
</dbReference>
<evidence type="ECO:0000313" key="5">
    <source>
        <dbReference type="Proteomes" id="UP001497472"/>
    </source>
</evidence>
<dbReference type="GO" id="GO:0016747">
    <property type="term" value="F:acyltransferase activity, transferring groups other than amino-acyl groups"/>
    <property type="evidence" value="ECO:0007669"/>
    <property type="project" value="InterPro"/>
</dbReference>
<dbReference type="SMART" id="SM00703">
    <property type="entry name" value="NRF"/>
    <property type="match status" value="1"/>
</dbReference>
<dbReference type="PANTHER" id="PTHR11161">
    <property type="entry name" value="O-ACYLTRANSFERASE"/>
    <property type="match status" value="1"/>
</dbReference>
<protein>
    <recommendedName>
        <fullName evidence="3">Nose resistant-to-fluoxetine protein N-terminal domain-containing protein</fullName>
    </recommendedName>
</protein>
<evidence type="ECO:0000259" key="3">
    <source>
        <dbReference type="SMART" id="SM00703"/>
    </source>
</evidence>
<dbReference type="EMBL" id="CAVLEF010000132">
    <property type="protein sequence ID" value="CAK1551592.1"/>
    <property type="molecule type" value="Genomic_DNA"/>
</dbReference>
<keyword evidence="1" id="KW-1133">Transmembrane helix</keyword>
<feature type="transmembrane region" description="Helical" evidence="1">
    <location>
        <begin position="657"/>
        <end position="675"/>
    </location>
</feature>
<comment type="caution">
    <text evidence="4">The sequence shown here is derived from an EMBL/GenBank/DDBJ whole genome shotgun (WGS) entry which is preliminary data.</text>
</comment>
<feature type="transmembrane region" description="Helical" evidence="1">
    <location>
        <begin position="440"/>
        <end position="458"/>
    </location>
</feature>
<feature type="transmembrane region" description="Helical" evidence="1">
    <location>
        <begin position="465"/>
        <end position="486"/>
    </location>
</feature>
<keyword evidence="5" id="KW-1185">Reference proteome</keyword>
<organism evidence="4 5">
    <name type="scientific">Leptosia nina</name>
    <dbReference type="NCBI Taxonomy" id="320188"/>
    <lineage>
        <taxon>Eukaryota</taxon>
        <taxon>Metazoa</taxon>
        <taxon>Ecdysozoa</taxon>
        <taxon>Arthropoda</taxon>
        <taxon>Hexapoda</taxon>
        <taxon>Insecta</taxon>
        <taxon>Pterygota</taxon>
        <taxon>Neoptera</taxon>
        <taxon>Endopterygota</taxon>
        <taxon>Lepidoptera</taxon>
        <taxon>Glossata</taxon>
        <taxon>Ditrysia</taxon>
        <taxon>Papilionoidea</taxon>
        <taxon>Pieridae</taxon>
        <taxon>Pierinae</taxon>
        <taxon>Leptosia</taxon>
    </lineage>
</organism>
<dbReference type="InterPro" id="IPR002656">
    <property type="entry name" value="Acyl_transf_3_dom"/>
</dbReference>
<gene>
    <name evidence="4" type="ORF">LNINA_LOCUS10715</name>
</gene>
<dbReference type="AlphaFoldDB" id="A0AAV1JQC8"/>
<dbReference type="InterPro" id="IPR052728">
    <property type="entry name" value="O2_lipid_transport_reg"/>
</dbReference>
<feature type="transmembrane region" description="Helical" evidence="1">
    <location>
        <begin position="617"/>
        <end position="637"/>
    </location>
</feature>
<dbReference type="InterPro" id="IPR006621">
    <property type="entry name" value="Nose-resist-to-fluoxetine_N"/>
</dbReference>
<dbReference type="Proteomes" id="UP001497472">
    <property type="component" value="Unassembled WGS sequence"/>
</dbReference>
<feature type="transmembrane region" description="Helical" evidence="1">
    <location>
        <begin position="374"/>
        <end position="392"/>
    </location>
</feature>
<dbReference type="PANTHER" id="PTHR11161:SF4">
    <property type="entry name" value="DROP DEAD"/>
    <property type="match status" value="1"/>
</dbReference>
<keyword evidence="2" id="KW-0732">Signal</keyword>
<evidence type="ECO:0000256" key="1">
    <source>
        <dbReference type="SAM" id="Phobius"/>
    </source>
</evidence>
<feature type="transmembrane region" description="Helical" evidence="1">
    <location>
        <begin position="232"/>
        <end position="250"/>
    </location>
</feature>